<accession>A0A7J8RWI1</accession>
<keyword evidence="3" id="KW-1185">Reference proteome</keyword>
<dbReference type="Pfam" id="PF14111">
    <property type="entry name" value="DUF4283"/>
    <property type="match status" value="1"/>
</dbReference>
<dbReference type="InterPro" id="IPR025558">
    <property type="entry name" value="DUF4283"/>
</dbReference>
<evidence type="ECO:0000313" key="3">
    <source>
        <dbReference type="Proteomes" id="UP000593561"/>
    </source>
</evidence>
<dbReference type="AlphaFoldDB" id="A0A7J8RWI1"/>
<evidence type="ECO:0000313" key="2">
    <source>
        <dbReference type="EMBL" id="MBA0617995.1"/>
    </source>
</evidence>
<evidence type="ECO:0000259" key="1">
    <source>
        <dbReference type="Pfam" id="PF14111"/>
    </source>
</evidence>
<gene>
    <name evidence="2" type="ORF">Godav_027395</name>
</gene>
<dbReference type="Proteomes" id="UP000593561">
    <property type="component" value="Unassembled WGS sequence"/>
</dbReference>
<name>A0A7J8RWI1_GOSDV</name>
<dbReference type="EMBL" id="JABFAC010000007">
    <property type="protein sequence ID" value="MBA0617995.1"/>
    <property type="molecule type" value="Genomic_DNA"/>
</dbReference>
<sequence length="123" mass="14110">MRAILVNVWHPIGGIMIFDLSDGRFQYRLFHKVDAGRIKVEGPWNFNSHLLILRRQIGNFIGQFINYDFKAINFGYIGVLRDDQELSFGWDISLKAPFRRATSHSSRWLREEGGGSPGEIGVT</sequence>
<proteinExistence type="predicted"/>
<feature type="domain" description="DUF4283" evidence="1">
    <location>
        <begin position="1"/>
        <end position="55"/>
    </location>
</feature>
<organism evidence="2 3">
    <name type="scientific">Gossypium davidsonii</name>
    <name type="common">Davidson's cotton</name>
    <name type="synonym">Gossypium klotzschianum subsp. davidsonii</name>
    <dbReference type="NCBI Taxonomy" id="34287"/>
    <lineage>
        <taxon>Eukaryota</taxon>
        <taxon>Viridiplantae</taxon>
        <taxon>Streptophyta</taxon>
        <taxon>Embryophyta</taxon>
        <taxon>Tracheophyta</taxon>
        <taxon>Spermatophyta</taxon>
        <taxon>Magnoliopsida</taxon>
        <taxon>eudicotyledons</taxon>
        <taxon>Gunneridae</taxon>
        <taxon>Pentapetalae</taxon>
        <taxon>rosids</taxon>
        <taxon>malvids</taxon>
        <taxon>Malvales</taxon>
        <taxon>Malvaceae</taxon>
        <taxon>Malvoideae</taxon>
        <taxon>Gossypium</taxon>
    </lineage>
</organism>
<reference evidence="2 3" key="1">
    <citation type="journal article" date="2019" name="Genome Biol. Evol.">
        <title>Insights into the evolution of the New World diploid cottons (Gossypium, subgenus Houzingenia) based on genome sequencing.</title>
        <authorList>
            <person name="Grover C.E."/>
            <person name="Arick M.A. 2nd"/>
            <person name="Thrash A."/>
            <person name="Conover J.L."/>
            <person name="Sanders W.S."/>
            <person name="Peterson D.G."/>
            <person name="Frelichowski J.E."/>
            <person name="Scheffler J.A."/>
            <person name="Scheffler B.E."/>
            <person name="Wendel J.F."/>
        </authorList>
    </citation>
    <scope>NUCLEOTIDE SEQUENCE [LARGE SCALE GENOMIC DNA]</scope>
    <source>
        <strain evidence="2">27</strain>
        <tissue evidence="2">Leaf</tissue>
    </source>
</reference>
<comment type="caution">
    <text evidence="2">The sequence shown here is derived from an EMBL/GenBank/DDBJ whole genome shotgun (WGS) entry which is preliminary data.</text>
</comment>
<protein>
    <recommendedName>
        <fullName evidence="1">DUF4283 domain-containing protein</fullName>
    </recommendedName>
</protein>